<evidence type="ECO:0000313" key="3">
    <source>
        <dbReference type="Proteomes" id="UP000309488"/>
    </source>
</evidence>
<dbReference type="InterPro" id="IPR050177">
    <property type="entry name" value="Lipid_A_modif_metabolic_enz"/>
</dbReference>
<evidence type="ECO:0000259" key="1">
    <source>
        <dbReference type="Pfam" id="PF01370"/>
    </source>
</evidence>
<dbReference type="AlphaFoldDB" id="A0A4U1CXD7"/>
<organism evidence="2 3">
    <name type="scientific">Pedobacter polaris</name>
    <dbReference type="NCBI Taxonomy" id="2571273"/>
    <lineage>
        <taxon>Bacteria</taxon>
        <taxon>Pseudomonadati</taxon>
        <taxon>Bacteroidota</taxon>
        <taxon>Sphingobacteriia</taxon>
        <taxon>Sphingobacteriales</taxon>
        <taxon>Sphingobacteriaceae</taxon>
        <taxon>Pedobacter</taxon>
    </lineage>
</organism>
<keyword evidence="3" id="KW-1185">Reference proteome</keyword>
<dbReference type="RefSeq" id="WP_136839198.1">
    <property type="nucleotide sequence ID" value="NZ_SWBR01000001.1"/>
</dbReference>
<dbReference type="PANTHER" id="PTHR43245:SF58">
    <property type="entry name" value="BLL5923 PROTEIN"/>
    <property type="match status" value="1"/>
</dbReference>
<dbReference type="Proteomes" id="UP000309488">
    <property type="component" value="Unassembled WGS sequence"/>
</dbReference>
<feature type="domain" description="NAD-dependent epimerase/dehydratase" evidence="1">
    <location>
        <begin position="4"/>
        <end position="210"/>
    </location>
</feature>
<dbReference type="InterPro" id="IPR036291">
    <property type="entry name" value="NAD(P)-bd_dom_sf"/>
</dbReference>
<name>A0A4U1CXD7_9SPHI</name>
<reference evidence="2 3" key="1">
    <citation type="submission" date="2019-04" db="EMBL/GenBank/DDBJ databases">
        <title>Pedobacter sp. RP-3-22 sp. nov., isolated from Arctic soil.</title>
        <authorList>
            <person name="Dahal R.H."/>
            <person name="Kim D.-U."/>
        </authorList>
    </citation>
    <scope>NUCLEOTIDE SEQUENCE [LARGE SCALE GENOMIC DNA]</scope>
    <source>
        <strain evidence="2 3">RP-3-22</strain>
    </source>
</reference>
<dbReference type="Gene3D" id="3.40.50.720">
    <property type="entry name" value="NAD(P)-binding Rossmann-like Domain"/>
    <property type="match status" value="1"/>
</dbReference>
<proteinExistence type="predicted"/>
<sequence>MRKIFITGSNGFVGLNLNKYLNKIHGIQLENVSRNNLSNLDNNYFSNGDAIVHLAGKAHDLKKNSNPEEYYQVNFELTTKLYDAFLKSDSTKFIFVSSVKAAADSVDGILTEEAIPTPLTDYGKSKLMAERYIQEQPLPLGKSYYILRPCMIHGPGNKGNLNLLYKFVQKGIPYPLAAFENKRSFLSIENLCFVIASLLDKKIPSGIYHIADDEALSTNEVVKILASSLAKKPKLWAIPSNLIYGLSKIGDILRLPLNTERLNKLTENYIVSNTKIKEALNLSLPITTKDGLLITANSFKN</sequence>
<accession>A0A4U1CXD7</accession>
<gene>
    <name evidence="2" type="ORF">FA048_05515</name>
</gene>
<dbReference type="SUPFAM" id="SSF51735">
    <property type="entry name" value="NAD(P)-binding Rossmann-fold domains"/>
    <property type="match status" value="1"/>
</dbReference>
<dbReference type="OrthoDB" id="329806at2"/>
<protein>
    <submittedName>
        <fullName evidence="2">NAD-dependent epimerase/dehydratase family protein</fullName>
    </submittedName>
</protein>
<dbReference type="EMBL" id="SWBR01000001">
    <property type="protein sequence ID" value="TKC13075.1"/>
    <property type="molecule type" value="Genomic_DNA"/>
</dbReference>
<dbReference type="Pfam" id="PF01370">
    <property type="entry name" value="Epimerase"/>
    <property type="match status" value="1"/>
</dbReference>
<dbReference type="InterPro" id="IPR001509">
    <property type="entry name" value="Epimerase_deHydtase"/>
</dbReference>
<dbReference type="PANTHER" id="PTHR43245">
    <property type="entry name" value="BIFUNCTIONAL POLYMYXIN RESISTANCE PROTEIN ARNA"/>
    <property type="match status" value="1"/>
</dbReference>
<evidence type="ECO:0000313" key="2">
    <source>
        <dbReference type="EMBL" id="TKC13075.1"/>
    </source>
</evidence>
<comment type="caution">
    <text evidence="2">The sequence shown here is derived from an EMBL/GenBank/DDBJ whole genome shotgun (WGS) entry which is preliminary data.</text>
</comment>